<evidence type="ECO:0000313" key="8">
    <source>
        <dbReference type="EMBL" id="GAA4400731.1"/>
    </source>
</evidence>
<dbReference type="NCBIfam" id="TIGR02937">
    <property type="entry name" value="sigma70-ECF"/>
    <property type="match status" value="1"/>
</dbReference>
<keyword evidence="5" id="KW-0804">Transcription</keyword>
<keyword evidence="9" id="KW-1185">Reference proteome</keyword>
<dbReference type="SUPFAM" id="SSF88659">
    <property type="entry name" value="Sigma3 and sigma4 domains of RNA polymerase sigma factors"/>
    <property type="match status" value="1"/>
</dbReference>
<keyword evidence="4" id="KW-0238">DNA-binding</keyword>
<comment type="caution">
    <text evidence="8">The sequence shown here is derived from an EMBL/GenBank/DDBJ whole genome shotgun (WGS) entry which is preliminary data.</text>
</comment>
<dbReference type="SUPFAM" id="SSF88946">
    <property type="entry name" value="Sigma2 domain of RNA polymerase sigma factors"/>
    <property type="match status" value="1"/>
</dbReference>
<evidence type="ECO:0000256" key="1">
    <source>
        <dbReference type="ARBA" id="ARBA00010641"/>
    </source>
</evidence>
<reference evidence="9" key="1">
    <citation type="journal article" date="2019" name="Int. J. Syst. Evol. Microbiol.">
        <title>The Global Catalogue of Microorganisms (GCM) 10K type strain sequencing project: providing services to taxonomists for standard genome sequencing and annotation.</title>
        <authorList>
            <consortium name="The Broad Institute Genomics Platform"/>
            <consortium name="The Broad Institute Genome Sequencing Center for Infectious Disease"/>
            <person name="Wu L."/>
            <person name="Ma J."/>
        </authorList>
    </citation>
    <scope>NUCLEOTIDE SEQUENCE [LARGE SCALE GENOMIC DNA]</scope>
    <source>
        <strain evidence="9">JCM 17809</strain>
    </source>
</reference>
<dbReference type="Pfam" id="PF04545">
    <property type="entry name" value="Sigma70_r4"/>
    <property type="match status" value="1"/>
</dbReference>
<evidence type="ECO:0000313" key="9">
    <source>
        <dbReference type="Proteomes" id="UP001500945"/>
    </source>
</evidence>
<dbReference type="InterPro" id="IPR013325">
    <property type="entry name" value="RNA_pol_sigma_r2"/>
</dbReference>
<evidence type="ECO:0000256" key="2">
    <source>
        <dbReference type="ARBA" id="ARBA00023015"/>
    </source>
</evidence>
<dbReference type="InterPro" id="IPR007627">
    <property type="entry name" value="RNA_pol_sigma70_r2"/>
</dbReference>
<protein>
    <submittedName>
        <fullName evidence="8">SigE family RNA polymerase sigma factor</fullName>
    </submittedName>
</protein>
<sequence>MDAIHDPVVERTDDEDFVAFVTARWAPLYRFAWLVTGGHDSAEDLLQLALEKSYVSWGRIRRMDAPEAYVRRVVSNTAISQSRRSFLHHEVNRPELPEHVRASFEDASDSHALLWPLVCSLPPRQRAVVVLRFYEDLTEAQVAQELGCSIGTVKSQGHDAMQSLRRGVDAWATGEVTA</sequence>
<feature type="domain" description="RNA polymerase sigma-70 region 4" evidence="7">
    <location>
        <begin position="120"/>
        <end position="165"/>
    </location>
</feature>
<evidence type="ECO:0000259" key="6">
    <source>
        <dbReference type="Pfam" id="PF04542"/>
    </source>
</evidence>
<evidence type="ECO:0000256" key="4">
    <source>
        <dbReference type="ARBA" id="ARBA00023125"/>
    </source>
</evidence>
<keyword evidence="2" id="KW-0805">Transcription regulation</keyword>
<dbReference type="Pfam" id="PF04542">
    <property type="entry name" value="Sigma70_r2"/>
    <property type="match status" value="1"/>
</dbReference>
<proteinExistence type="inferred from homology"/>
<dbReference type="Gene3D" id="1.10.10.10">
    <property type="entry name" value="Winged helix-like DNA-binding domain superfamily/Winged helix DNA-binding domain"/>
    <property type="match status" value="1"/>
</dbReference>
<evidence type="ECO:0000259" key="7">
    <source>
        <dbReference type="Pfam" id="PF04545"/>
    </source>
</evidence>
<dbReference type="InterPro" id="IPR014284">
    <property type="entry name" value="RNA_pol_sigma-70_dom"/>
</dbReference>
<evidence type="ECO:0000256" key="3">
    <source>
        <dbReference type="ARBA" id="ARBA00023082"/>
    </source>
</evidence>
<dbReference type="InterPro" id="IPR007630">
    <property type="entry name" value="RNA_pol_sigma70_r4"/>
</dbReference>
<feature type="domain" description="RNA polymerase sigma-70 region 2" evidence="6">
    <location>
        <begin position="28"/>
        <end position="84"/>
    </location>
</feature>
<dbReference type="InterPro" id="IPR014325">
    <property type="entry name" value="RNA_pol_sigma-E_actinobac"/>
</dbReference>
<dbReference type="PANTHER" id="PTHR43133:SF50">
    <property type="entry name" value="ECF RNA POLYMERASE SIGMA FACTOR SIGM"/>
    <property type="match status" value="1"/>
</dbReference>
<evidence type="ECO:0000256" key="5">
    <source>
        <dbReference type="ARBA" id="ARBA00023163"/>
    </source>
</evidence>
<accession>A0ABP8K679</accession>
<dbReference type="InterPro" id="IPR036388">
    <property type="entry name" value="WH-like_DNA-bd_sf"/>
</dbReference>
<name>A0ABP8K679_9MICO</name>
<gene>
    <name evidence="8" type="ORF">GCM10023168_09770</name>
</gene>
<comment type="similarity">
    <text evidence="1">Belongs to the sigma-70 factor family. ECF subfamily.</text>
</comment>
<dbReference type="EMBL" id="BAABGM010000004">
    <property type="protein sequence ID" value="GAA4400731.1"/>
    <property type="molecule type" value="Genomic_DNA"/>
</dbReference>
<dbReference type="Proteomes" id="UP001500945">
    <property type="component" value="Unassembled WGS sequence"/>
</dbReference>
<dbReference type="InterPro" id="IPR039425">
    <property type="entry name" value="RNA_pol_sigma-70-like"/>
</dbReference>
<dbReference type="InterPro" id="IPR013324">
    <property type="entry name" value="RNA_pol_sigma_r3/r4-like"/>
</dbReference>
<dbReference type="RefSeq" id="WP_345202944.1">
    <property type="nucleotide sequence ID" value="NZ_BAABGM010000004.1"/>
</dbReference>
<dbReference type="PANTHER" id="PTHR43133">
    <property type="entry name" value="RNA POLYMERASE ECF-TYPE SIGMA FACTO"/>
    <property type="match status" value="1"/>
</dbReference>
<dbReference type="Gene3D" id="1.10.1740.10">
    <property type="match status" value="1"/>
</dbReference>
<organism evidence="8 9">
    <name type="scientific">Fodinibacter luteus</name>
    <dbReference type="NCBI Taxonomy" id="552064"/>
    <lineage>
        <taxon>Bacteria</taxon>
        <taxon>Bacillati</taxon>
        <taxon>Actinomycetota</taxon>
        <taxon>Actinomycetes</taxon>
        <taxon>Micrococcales</taxon>
        <taxon>Intrasporangiaceae</taxon>
        <taxon>Fodinibacter (ex Wang et al. 2009)</taxon>
    </lineage>
</organism>
<dbReference type="NCBIfam" id="TIGR02983">
    <property type="entry name" value="SigE-fam_strep"/>
    <property type="match status" value="1"/>
</dbReference>
<keyword evidence="3" id="KW-0731">Sigma factor</keyword>
<dbReference type="CDD" id="cd06171">
    <property type="entry name" value="Sigma70_r4"/>
    <property type="match status" value="1"/>
</dbReference>